<evidence type="ECO:0000256" key="1">
    <source>
        <dbReference type="SAM" id="MobiDB-lite"/>
    </source>
</evidence>
<feature type="compositionally biased region" description="Low complexity" evidence="1">
    <location>
        <begin position="15"/>
        <end position="24"/>
    </location>
</feature>
<gene>
    <name evidence="2" type="ORF">B0T10DRAFT_117123</name>
</gene>
<feature type="region of interest" description="Disordered" evidence="1">
    <location>
        <begin position="594"/>
        <end position="710"/>
    </location>
</feature>
<dbReference type="InterPro" id="IPR051425">
    <property type="entry name" value="Formin_Homology"/>
</dbReference>
<name>A0A9P8WGR5_9HYPO</name>
<dbReference type="PANTHER" id="PTHR45725">
    <property type="entry name" value="FORMIN HOMOLOGY 2 FAMILY MEMBER"/>
    <property type="match status" value="1"/>
</dbReference>
<feature type="compositionally biased region" description="Pro residues" evidence="1">
    <location>
        <begin position="72"/>
        <end position="84"/>
    </location>
</feature>
<feature type="compositionally biased region" description="Low complexity" evidence="1">
    <location>
        <begin position="339"/>
        <end position="363"/>
    </location>
</feature>
<protein>
    <submittedName>
        <fullName evidence="2">Uncharacterized protein</fullName>
    </submittedName>
</protein>
<dbReference type="EMBL" id="JAGPYM010000002">
    <property type="protein sequence ID" value="KAH6898707.1"/>
    <property type="molecule type" value="Genomic_DNA"/>
</dbReference>
<keyword evidence="3" id="KW-1185">Reference proteome</keyword>
<feature type="compositionally biased region" description="Pro residues" evidence="1">
    <location>
        <begin position="475"/>
        <end position="487"/>
    </location>
</feature>
<sequence>MTTPAPPQPAGGLGLTQNGNTTPSSPSPSVPSSNLPNGTAPSSSRLASSDSRNSVPPVATAPHGVPGAMPTPAMPSPQFPPPGPMASTPANRGSSNGTHLPPQNMTYNGPYSHPPPPPAADARYVSPSQPHPQLPPPQHYQAVPQQPRQQQPHAPVVAEQAPIPNGTSTSGRPSAPPIQESTNYRDLSHLLSISSPDIVRQVIRDHWEKAILGSQYHLAFLLNATIHQANDETLVRAVKDFGSRMIRVSKEHVVQHLGAEDLDLIADLLLTQASPTFLDKALARRLETIPARQLVNALARAERLGYDVQDIVEEGQGGGEHVIPSLHSLAVPPQPQPVPSQAHPATMHAPLPSQSLPQVPPAVKTKRTPGPSGLRRSPSLKGPGMVEYCNCGWPCSSIKALEYHGKKHACGAVLSTDQVGKELCPHCGCRFTSPGGLYYHNKVNVCGAYTEQQLQLITSLIHEFRKNKAAHPATTAPPTPTPVPTPSRPLELPPGYATPSDQGTPPPGRAAYAHLPPDKKQELDAEMRKTEDYYGGLMREAMSLPEPEKSKQLAALKNRYNTKQSVTRKKYGIRLRERRSRAEINAERIRLFGTLDGPSLSGHDSGTPPLKKARVDDAGASTTMMQPSDSQANTPRKRVPVRDMGGLSGSQATAEMNDPTASLNPVQPRQVLAPSGTQDDPMSIDDESDDESDDTASDEDIPATVPRIQS</sequence>
<feature type="region of interest" description="Disordered" evidence="1">
    <location>
        <begin position="1"/>
        <end position="181"/>
    </location>
</feature>
<feature type="compositionally biased region" description="Polar residues" evidence="1">
    <location>
        <begin position="620"/>
        <end position="634"/>
    </location>
</feature>
<reference evidence="2 3" key="1">
    <citation type="journal article" date="2021" name="Nat. Commun.">
        <title>Genetic determinants of endophytism in the Arabidopsis root mycobiome.</title>
        <authorList>
            <person name="Mesny F."/>
            <person name="Miyauchi S."/>
            <person name="Thiergart T."/>
            <person name="Pickel B."/>
            <person name="Atanasova L."/>
            <person name="Karlsson M."/>
            <person name="Huettel B."/>
            <person name="Barry K.W."/>
            <person name="Haridas S."/>
            <person name="Chen C."/>
            <person name="Bauer D."/>
            <person name="Andreopoulos W."/>
            <person name="Pangilinan J."/>
            <person name="LaButti K."/>
            <person name="Riley R."/>
            <person name="Lipzen A."/>
            <person name="Clum A."/>
            <person name="Drula E."/>
            <person name="Henrissat B."/>
            <person name="Kohler A."/>
            <person name="Grigoriev I.V."/>
            <person name="Martin F.M."/>
            <person name="Hacquard S."/>
        </authorList>
    </citation>
    <scope>NUCLEOTIDE SEQUENCE [LARGE SCALE GENOMIC DNA]</scope>
    <source>
        <strain evidence="2 3">MPI-CAGE-CH-0241</strain>
    </source>
</reference>
<feature type="compositionally biased region" description="Low complexity" evidence="1">
    <location>
        <begin position="42"/>
        <end position="54"/>
    </location>
</feature>
<accession>A0A9P8WGR5</accession>
<dbReference type="OrthoDB" id="37886at2759"/>
<feature type="compositionally biased region" description="Polar residues" evidence="1">
    <location>
        <begin position="649"/>
        <end position="667"/>
    </location>
</feature>
<feature type="compositionally biased region" description="Pro residues" evidence="1">
    <location>
        <begin position="129"/>
        <end position="138"/>
    </location>
</feature>
<feature type="compositionally biased region" description="Low complexity" evidence="1">
    <location>
        <begin position="139"/>
        <end position="158"/>
    </location>
</feature>
<feature type="compositionally biased region" description="Acidic residues" evidence="1">
    <location>
        <begin position="682"/>
        <end position="701"/>
    </location>
</feature>
<dbReference type="AlphaFoldDB" id="A0A9P8WGR5"/>
<feature type="region of interest" description="Disordered" evidence="1">
    <location>
        <begin position="468"/>
        <end position="508"/>
    </location>
</feature>
<proteinExistence type="predicted"/>
<organism evidence="2 3">
    <name type="scientific">Thelonectria olida</name>
    <dbReference type="NCBI Taxonomy" id="1576542"/>
    <lineage>
        <taxon>Eukaryota</taxon>
        <taxon>Fungi</taxon>
        <taxon>Dikarya</taxon>
        <taxon>Ascomycota</taxon>
        <taxon>Pezizomycotina</taxon>
        <taxon>Sordariomycetes</taxon>
        <taxon>Hypocreomycetidae</taxon>
        <taxon>Hypocreales</taxon>
        <taxon>Nectriaceae</taxon>
        <taxon>Thelonectria</taxon>
    </lineage>
</organism>
<evidence type="ECO:0000313" key="3">
    <source>
        <dbReference type="Proteomes" id="UP000777438"/>
    </source>
</evidence>
<dbReference type="Proteomes" id="UP000777438">
    <property type="component" value="Unassembled WGS sequence"/>
</dbReference>
<evidence type="ECO:0000313" key="2">
    <source>
        <dbReference type="EMBL" id="KAH6898707.1"/>
    </source>
</evidence>
<dbReference type="PANTHER" id="PTHR45725:SF1">
    <property type="entry name" value="DISHEVELLED ASSOCIATED ACTIVATOR OF MORPHOGENESIS, ISOFORM D"/>
    <property type="match status" value="1"/>
</dbReference>
<feature type="region of interest" description="Disordered" evidence="1">
    <location>
        <begin position="332"/>
        <end position="379"/>
    </location>
</feature>
<feature type="compositionally biased region" description="Polar residues" evidence="1">
    <location>
        <begin position="88"/>
        <end position="109"/>
    </location>
</feature>
<comment type="caution">
    <text evidence="2">The sequence shown here is derived from an EMBL/GenBank/DDBJ whole genome shotgun (WGS) entry which is preliminary data.</text>
</comment>